<dbReference type="Proteomes" id="UP000247702">
    <property type="component" value="Unassembled WGS sequence"/>
</dbReference>
<proteinExistence type="predicted"/>
<reference evidence="1 2" key="1">
    <citation type="submission" date="2017-11" db="EMBL/GenBank/DDBJ databases">
        <title>The genome of Rhizophagus clarus HR1 reveals common genetic basis of auxotrophy among arbuscular mycorrhizal fungi.</title>
        <authorList>
            <person name="Kobayashi Y."/>
        </authorList>
    </citation>
    <scope>NUCLEOTIDE SEQUENCE [LARGE SCALE GENOMIC DNA]</scope>
    <source>
        <strain evidence="1 2">HR1</strain>
    </source>
</reference>
<organism evidence="1 2">
    <name type="scientific">Rhizophagus clarus</name>
    <dbReference type="NCBI Taxonomy" id="94130"/>
    <lineage>
        <taxon>Eukaryota</taxon>
        <taxon>Fungi</taxon>
        <taxon>Fungi incertae sedis</taxon>
        <taxon>Mucoromycota</taxon>
        <taxon>Glomeromycotina</taxon>
        <taxon>Glomeromycetes</taxon>
        <taxon>Glomerales</taxon>
        <taxon>Glomeraceae</taxon>
        <taxon>Rhizophagus</taxon>
    </lineage>
</organism>
<evidence type="ECO:0000313" key="1">
    <source>
        <dbReference type="EMBL" id="GBB84534.1"/>
    </source>
</evidence>
<comment type="caution">
    <text evidence="1">The sequence shown here is derived from an EMBL/GenBank/DDBJ whole genome shotgun (WGS) entry which is preliminary data.</text>
</comment>
<evidence type="ECO:0000313" key="2">
    <source>
        <dbReference type="Proteomes" id="UP000247702"/>
    </source>
</evidence>
<sequence>MLKLAAAINRLPSSNTLKLPITEIYNRRFQEFDHDAYLLFILYTCVNIGRLMDHGHRGNNSCLSLTQLRQFKLPFNLDYDSKTETPLSWWLTYEESTEMLLVSLAVKMFSITPSEAGCKRNFQFLMVLR</sequence>
<dbReference type="STRING" id="94130.A0A2Z6QID1"/>
<dbReference type="AlphaFoldDB" id="A0A2Z6QID1"/>
<name>A0A2Z6QID1_9GLOM</name>
<accession>A0A2Z6QID1</accession>
<dbReference type="EMBL" id="BEXD01000125">
    <property type="protein sequence ID" value="GBB84534.1"/>
    <property type="molecule type" value="Genomic_DNA"/>
</dbReference>
<gene>
    <name evidence="1" type="ORF">RclHR1_01110019</name>
</gene>
<protein>
    <recommendedName>
        <fullName evidence="3">HAT C-terminal dimerisation domain-containing protein</fullName>
    </recommendedName>
</protein>
<keyword evidence="2" id="KW-1185">Reference proteome</keyword>
<evidence type="ECO:0008006" key="3">
    <source>
        <dbReference type="Google" id="ProtNLM"/>
    </source>
</evidence>